<proteinExistence type="predicted"/>
<keyword evidence="1" id="KW-0732">Signal</keyword>
<name>A0ABV2AFW3_9EUKA</name>
<evidence type="ECO:0000313" key="2">
    <source>
        <dbReference type="EMBL" id="MES1918574.1"/>
    </source>
</evidence>
<evidence type="ECO:0000313" key="3">
    <source>
        <dbReference type="Proteomes" id="UP001439008"/>
    </source>
</evidence>
<dbReference type="Proteomes" id="UP001439008">
    <property type="component" value="Unassembled WGS sequence"/>
</dbReference>
<comment type="caution">
    <text evidence="2">The sequence shown here is derived from an EMBL/GenBank/DDBJ whole genome shotgun (WGS) entry which is preliminary data.</text>
</comment>
<reference evidence="2 3" key="1">
    <citation type="journal article" date="2024" name="BMC Biol.">
        <title>Comparative genomics of Ascetosporea gives new insight into the evolutionary basis for animal parasitism in Rhizaria.</title>
        <authorList>
            <person name="Hiltunen Thoren M."/>
            <person name="Onut-Brannstrom I."/>
            <person name="Alfjorden A."/>
            <person name="Peckova H."/>
            <person name="Swords F."/>
            <person name="Hooper C."/>
            <person name="Holzer A.S."/>
            <person name="Bass D."/>
            <person name="Burki F."/>
        </authorList>
    </citation>
    <scope>NUCLEOTIDE SEQUENCE [LARGE SCALE GENOMIC DNA]</scope>
    <source>
        <strain evidence="2">20-A016</strain>
    </source>
</reference>
<sequence>MALILFLGQIFMFVCLITSCDESKIQRKKVFVSKGDNVTEAGSPFVIFIAFVNECGSAFKFKGETPDYIKIHPKIISKPDSAKITGHRLNYTKSGNFSVSFDFTKSGFYRMGVKIQVFDYSLDTAYNTFVTPGRADYKRIFVTKKVFLMEEGSVIRLKVSNCSQNLHNVFNVTMLDSHGNRVASKECNRLEIDTKWKSFENVTISPRKDSNANFVCCVSVCSSSSGLKTLKLWFHTKIGRKSIVDLKINFLPLKMYFYKSFAELKRNRNEYIEFDVRLRDKFGNPAENDMHMTFNVTEQCEDVIYSRSSVVQRLTVYREGPGRVVRFYSDFADRRCINHFIALRIRREDKMTAAFTKWRLSSFVVDRVNDHTMETLNFVGIPLYDSVKYTKIHFELDVGETKSGKGTVIKSTFD</sequence>
<feature type="signal peptide" evidence="1">
    <location>
        <begin position="1"/>
        <end position="22"/>
    </location>
</feature>
<evidence type="ECO:0000256" key="1">
    <source>
        <dbReference type="SAM" id="SignalP"/>
    </source>
</evidence>
<accession>A0ABV2AFW3</accession>
<feature type="chain" id="PRO_5046357133" evidence="1">
    <location>
        <begin position="23"/>
        <end position="414"/>
    </location>
</feature>
<protein>
    <submittedName>
        <fullName evidence="2">Uncharacterized protein</fullName>
    </submittedName>
</protein>
<organism evidence="2 3">
    <name type="scientific">Bonamia ostreae</name>
    <dbReference type="NCBI Taxonomy" id="126728"/>
    <lineage>
        <taxon>Eukaryota</taxon>
        <taxon>Sar</taxon>
        <taxon>Rhizaria</taxon>
        <taxon>Endomyxa</taxon>
        <taxon>Ascetosporea</taxon>
        <taxon>Haplosporida</taxon>
        <taxon>Bonamia</taxon>
    </lineage>
</organism>
<gene>
    <name evidence="2" type="ORF">MHBO_000525</name>
</gene>
<dbReference type="EMBL" id="JBDODL010000087">
    <property type="protein sequence ID" value="MES1918574.1"/>
    <property type="molecule type" value="Genomic_DNA"/>
</dbReference>
<keyword evidence="3" id="KW-1185">Reference proteome</keyword>